<dbReference type="EC" id="5.1.1.3" evidence="2 7"/>
<dbReference type="InterPro" id="IPR018187">
    <property type="entry name" value="Asp/Glu_racemase_AS_1"/>
</dbReference>
<proteinExistence type="inferred from homology"/>
<dbReference type="InterPro" id="IPR001920">
    <property type="entry name" value="Asp/Glu_race"/>
</dbReference>
<evidence type="ECO:0000256" key="2">
    <source>
        <dbReference type="ARBA" id="ARBA00013090"/>
    </source>
</evidence>
<feature type="binding site" evidence="7">
    <location>
        <begin position="33"/>
        <end position="34"/>
    </location>
    <ligand>
        <name>substrate</name>
    </ligand>
</feature>
<evidence type="ECO:0000313" key="9">
    <source>
        <dbReference type="Proteomes" id="UP001528673"/>
    </source>
</evidence>
<feature type="binding site" evidence="7">
    <location>
        <begin position="213"/>
        <end position="214"/>
    </location>
    <ligand>
        <name>substrate</name>
    </ligand>
</feature>
<comment type="caution">
    <text evidence="8">The sequence shown here is derived from an EMBL/GenBank/DDBJ whole genome shotgun (WGS) entry which is preliminary data.</text>
</comment>
<keyword evidence="6 7" id="KW-0961">Cell wall biogenesis/degradation</keyword>
<comment type="catalytic activity">
    <reaction evidence="1 7">
        <text>L-glutamate = D-glutamate</text>
        <dbReference type="Rhea" id="RHEA:12813"/>
        <dbReference type="ChEBI" id="CHEBI:29985"/>
        <dbReference type="ChEBI" id="CHEBI:29986"/>
        <dbReference type="EC" id="5.1.1.3"/>
    </reaction>
</comment>
<dbReference type="HAMAP" id="MF_00258">
    <property type="entry name" value="Glu_racemase"/>
    <property type="match status" value="1"/>
</dbReference>
<dbReference type="GO" id="GO:0008881">
    <property type="term" value="F:glutamate racemase activity"/>
    <property type="evidence" value="ECO:0007669"/>
    <property type="project" value="UniProtKB-EC"/>
</dbReference>
<evidence type="ECO:0000256" key="3">
    <source>
        <dbReference type="ARBA" id="ARBA00022960"/>
    </source>
</evidence>
<keyword evidence="9" id="KW-1185">Reference proteome</keyword>
<dbReference type="Pfam" id="PF01177">
    <property type="entry name" value="Asp_Glu_race"/>
    <property type="match status" value="1"/>
</dbReference>
<name>A0ABT5MXJ7_9BURK</name>
<sequence length="302" mass="31508">MSHPAAPVQLCADPAASAPGSAPLAEAPIGVFDSGIGGLSVLRALRAALPDEHFIYWADSGFAPYGERGDAFVRERSQRITAHLVAQGAKAVVVACNTATAAAIAELRQAWPQLVWVGVEPALKPAAQASRNGQVLVLATRGTLQSPKFAQLLAQCQAPDRQWHCQPCDGLADAIEQGDEPRIEALCHKYLQAAGAMAPGTGAPIDTVVLGCTHYPLVEDEIQKHLRPGVAVLDTGAPVARHTRRLLTAAGALRTDPEGPGTVRWLTSGDPAQLSAAVQRWWPGGLGACDHAPVQVAPGAGR</sequence>
<dbReference type="PROSITE" id="PS00924">
    <property type="entry name" value="ASP_GLU_RACEMASE_2"/>
    <property type="match status" value="1"/>
</dbReference>
<evidence type="ECO:0000256" key="5">
    <source>
        <dbReference type="ARBA" id="ARBA00023235"/>
    </source>
</evidence>
<comment type="function">
    <text evidence="7">Provides the (R)-glutamate required for cell wall biosynthesis.</text>
</comment>
<dbReference type="EMBL" id="JAQSIP010000003">
    <property type="protein sequence ID" value="MDD0838788.1"/>
    <property type="molecule type" value="Genomic_DNA"/>
</dbReference>
<keyword evidence="4 7" id="KW-0573">Peptidoglycan synthesis</keyword>
<evidence type="ECO:0000256" key="1">
    <source>
        <dbReference type="ARBA" id="ARBA00001602"/>
    </source>
</evidence>
<dbReference type="InterPro" id="IPR004391">
    <property type="entry name" value="Glu_race"/>
</dbReference>
<evidence type="ECO:0000256" key="6">
    <source>
        <dbReference type="ARBA" id="ARBA00023316"/>
    </source>
</evidence>
<keyword evidence="3 7" id="KW-0133">Cell shape</keyword>
<feature type="binding site" evidence="7">
    <location>
        <begin position="65"/>
        <end position="66"/>
    </location>
    <ligand>
        <name>substrate</name>
    </ligand>
</feature>
<dbReference type="PANTHER" id="PTHR21198:SF2">
    <property type="entry name" value="GLUTAMATE RACEMASE"/>
    <property type="match status" value="1"/>
</dbReference>
<dbReference type="PROSITE" id="PS00923">
    <property type="entry name" value="ASP_GLU_RACEMASE_1"/>
    <property type="match status" value="1"/>
</dbReference>
<keyword evidence="5 7" id="KW-0413">Isomerase</keyword>
<dbReference type="InterPro" id="IPR015942">
    <property type="entry name" value="Asp/Glu/hydantoin_racemase"/>
</dbReference>
<dbReference type="Proteomes" id="UP001528673">
    <property type="component" value="Unassembled WGS sequence"/>
</dbReference>
<dbReference type="InterPro" id="IPR033134">
    <property type="entry name" value="Asp/Glu_racemase_AS_2"/>
</dbReference>
<organism evidence="8 9">
    <name type="scientific">Curvibacter cyanobacteriorum</name>
    <dbReference type="NCBI Taxonomy" id="3026422"/>
    <lineage>
        <taxon>Bacteria</taxon>
        <taxon>Pseudomonadati</taxon>
        <taxon>Pseudomonadota</taxon>
        <taxon>Betaproteobacteria</taxon>
        <taxon>Burkholderiales</taxon>
        <taxon>Comamonadaceae</taxon>
        <taxon>Curvibacter</taxon>
    </lineage>
</organism>
<accession>A0ABT5MXJ7</accession>
<evidence type="ECO:0000256" key="4">
    <source>
        <dbReference type="ARBA" id="ARBA00022984"/>
    </source>
</evidence>
<evidence type="ECO:0000256" key="7">
    <source>
        <dbReference type="HAMAP-Rule" id="MF_00258"/>
    </source>
</evidence>
<protein>
    <recommendedName>
        <fullName evidence="2 7">Glutamate racemase</fullName>
        <ecNumber evidence="2 7">5.1.1.3</ecNumber>
    </recommendedName>
</protein>
<dbReference type="PANTHER" id="PTHR21198">
    <property type="entry name" value="GLUTAMATE RACEMASE"/>
    <property type="match status" value="1"/>
</dbReference>
<dbReference type="NCBIfam" id="TIGR00067">
    <property type="entry name" value="glut_race"/>
    <property type="match status" value="1"/>
</dbReference>
<dbReference type="SUPFAM" id="SSF53681">
    <property type="entry name" value="Aspartate/glutamate racemase"/>
    <property type="match status" value="2"/>
</dbReference>
<dbReference type="RefSeq" id="WP_273951103.1">
    <property type="nucleotide sequence ID" value="NZ_JAQSIP010000003.1"/>
</dbReference>
<reference evidence="8 9" key="1">
    <citation type="submission" date="2023-02" db="EMBL/GenBank/DDBJ databases">
        <title>Bacterial whole genomic sequence of Curvibacter sp. HBC61.</title>
        <authorList>
            <person name="Le V."/>
            <person name="Ko S.-R."/>
            <person name="Ahn C.-Y."/>
            <person name="Oh H.-M."/>
        </authorList>
    </citation>
    <scope>NUCLEOTIDE SEQUENCE [LARGE SCALE GENOMIC DNA]</scope>
    <source>
        <strain evidence="8 9">HBC61</strain>
    </source>
</reference>
<gene>
    <name evidence="7 8" type="primary">murI</name>
    <name evidence="8" type="ORF">PSQ40_09425</name>
</gene>
<evidence type="ECO:0000313" key="8">
    <source>
        <dbReference type="EMBL" id="MDD0838788.1"/>
    </source>
</evidence>
<feature type="active site" description="Proton donor/acceptor" evidence="7">
    <location>
        <position position="212"/>
    </location>
</feature>
<feature type="active site" description="Proton donor/acceptor" evidence="7">
    <location>
        <position position="96"/>
    </location>
</feature>
<comment type="similarity">
    <text evidence="7">Belongs to the aspartate/glutamate racemases family.</text>
</comment>
<dbReference type="Gene3D" id="3.40.50.1860">
    <property type="match status" value="2"/>
</dbReference>
<feature type="binding site" evidence="7">
    <location>
        <begin position="97"/>
        <end position="98"/>
    </location>
    <ligand>
        <name>substrate</name>
    </ligand>
</feature>
<comment type="pathway">
    <text evidence="7">Cell wall biogenesis; peptidoglycan biosynthesis.</text>
</comment>